<dbReference type="Proteomes" id="UP001268683">
    <property type="component" value="Chromosome"/>
</dbReference>
<accession>A0AA52EEY4</accession>
<evidence type="ECO:0000313" key="3">
    <source>
        <dbReference type="Proteomes" id="UP001268683"/>
    </source>
</evidence>
<gene>
    <name evidence="2" type="ORF">QGN29_12640</name>
</gene>
<dbReference type="KEGG" id="tmk:QGN29_12640"/>
<evidence type="ECO:0000313" key="2">
    <source>
        <dbReference type="EMBL" id="WND02398.1"/>
    </source>
</evidence>
<organism evidence="2 3">
    <name type="scientific">Temperatibacter marinus</name>
    <dbReference type="NCBI Taxonomy" id="1456591"/>
    <lineage>
        <taxon>Bacteria</taxon>
        <taxon>Pseudomonadati</taxon>
        <taxon>Pseudomonadota</taxon>
        <taxon>Alphaproteobacteria</taxon>
        <taxon>Kordiimonadales</taxon>
        <taxon>Temperatibacteraceae</taxon>
        <taxon>Temperatibacter</taxon>
    </lineage>
</organism>
<dbReference type="RefSeq" id="WP_310798234.1">
    <property type="nucleotide sequence ID" value="NZ_CP123872.1"/>
</dbReference>
<proteinExistence type="predicted"/>
<dbReference type="InterPro" id="IPR009935">
    <property type="entry name" value="DUF1467"/>
</dbReference>
<protein>
    <submittedName>
        <fullName evidence="2">DUF1467 family protein</fullName>
    </submittedName>
</protein>
<dbReference type="Pfam" id="PF07330">
    <property type="entry name" value="DUF1467"/>
    <property type="match status" value="1"/>
</dbReference>
<reference evidence="2" key="1">
    <citation type="submission" date="2023-04" db="EMBL/GenBank/DDBJ databases">
        <title>Complete genome sequence of Temperatibacter marinus.</title>
        <authorList>
            <person name="Rong J.-C."/>
            <person name="Yi M.-L."/>
            <person name="Zhao Q."/>
        </authorList>
    </citation>
    <scope>NUCLEOTIDE SEQUENCE</scope>
    <source>
        <strain evidence="2">NBRC 110045</strain>
    </source>
</reference>
<evidence type="ECO:0000256" key="1">
    <source>
        <dbReference type="SAM" id="Phobius"/>
    </source>
</evidence>
<keyword evidence="3" id="KW-1185">Reference proteome</keyword>
<dbReference type="AlphaFoldDB" id="A0AA52EEY4"/>
<dbReference type="EMBL" id="CP123872">
    <property type="protein sequence ID" value="WND02398.1"/>
    <property type="molecule type" value="Genomic_DNA"/>
</dbReference>
<name>A0AA52EEY4_9PROT</name>
<keyword evidence="1" id="KW-1133">Transmembrane helix</keyword>
<keyword evidence="1" id="KW-0472">Membrane</keyword>
<keyword evidence="1" id="KW-0812">Transmembrane</keyword>
<feature type="transmembrane region" description="Helical" evidence="1">
    <location>
        <begin position="54"/>
        <end position="77"/>
    </location>
</feature>
<sequence length="82" mass="8991">MALITKILVYVVIWWVVFLPVLSIGVQNQAEAKDERVAGTDPGAPANASLKKKIIITSVTAFFLTALFVYLEGIGFIQVRPE</sequence>
<feature type="transmembrane region" description="Helical" evidence="1">
    <location>
        <begin position="7"/>
        <end position="26"/>
    </location>
</feature>